<reference evidence="8" key="1">
    <citation type="journal article" date="2019" name="Int. J. Syst. Evol. Microbiol.">
        <title>The Global Catalogue of Microorganisms (GCM) 10K type strain sequencing project: providing services to taxonomists for standard genome sequencing and annotation.</title>
        <authorList>
            <consortium name="The Broad Institute Genomics Platform"/>
            <consortium name="The Broad Institute Genome Sequencing Center for Infectious Disease"/>
            <person name="Wu L."/>
            <person name="Ma J."/>
        </authorList>
    </citation>
    <scope>NUCLEOTIDE SEQUENCE [LARGE SCALE GENOMIC DNA]</scope>
    <source>
        <strain evidence="8">ZS-35-S2</strain>
    </source>
</reference>
<comment type="subunit">
    <text evidence="2">Homotetramer.</text>
</comment>
<proteinExistence type="predicted"/>
<evidence type="ECO:0000259" key="6">
    <source>
        <dbReference type="SMART" id="SM00829"/>
    </source>
</evidence>
<keyword evidence="5" id="KW-0694">RNA-binding</keyword>
<dbReference type="InterPro" id="IPR011032">
    <property type="entry name" value="GroES-like_sf"/>
</dbReference>
<keyword evidence="8" id="KW-1185">Reference proteome</keyword>
<dbReference type="EMBL" id="JBHSPR010000032">
    <property type="protein sequence ID" value="MFC6020175.1"/>
    <property type="molecule type" value="Genomic_DNA"/>
</dbReference>
<gene>
    <name evidence="7" type="ORF">ACFP2T_28905</name>
</gene>
<evidence type="ECO:0000256" key="2">
    <source>
        <dbReference type="ARBA" id="ARBA00011881"/>
    </source>
</evidence>
<dbReference type="EC" id="1.-.-.-" evidence="7"/>
<organism evidence="7 8">
    <name type="scientific">Plantactinospora solaniradicis</name>
    <dbReference type="NCBI Taxonomy" id="1723736"/>
    <lineage>
        <taxon>Bacteria</taxon>
        <taxon>Bacillati</taxon>
        <taxon>Actinomycetota</taxon>
        <taxon>Actinomycetes</taxon>
        <taxon>Micromonosporales</taxon>
        <taxon>Micromonosporaceae</taxon>
        <taxon>Plantactinospora</taxon>
    </lineage>
</organism>
<comment type="caution">
    <text evidence="7">The sequence shown here is derived from an EMBL/GenBank/DDBJ whole genome shotgun (WGS) entry which is preliminary data.</text>
</comment>
<sequence length="304" mass="31497">MSRTVVFDSYGAAEVLHVIDVDPPEPGPGQIRVEVRAAGVQPFDALFRRGAAQQWLPARFPQRLGNEFAGVVDAVGSGVATFTVGAEVLGWAMLTSYAEHVVVGAGDVVPKPAAMPWTEAGVVSASGQTAWSALRQLRIDGSDTLLVHAAAGGVGSFAVQLARARGAVVIGTASERNHGYLRTLGAIPVAYGDGLVDRVRAAAPDGVDVALDASGTVEALRASLDLVGSPERVGTVAFQPAAAELGIRRLSTERSAEQLRELTGLYAAGALRVTIDRAYPLAEAASAHRAIETGHARGKIVLVP</sequence>
<dbReference type="PROSITE" id="PS01162">
    <property type="entry name" value="QOR_ZETA_CRYSTAL"/>
    <property type="match status" value="1"/>
</dbReference>
<evidence type="ECO:0000313" key="7">
    <source>
        <dbReference type="EMBL" id="MFC6020175.1"/>
    </source>
</evidence>
<dbReference type="Pfam" id="PF13602">
    <property type="entry name" value="ADH_zinc_N_2"/>
    <property type="match status" value="1"/>
</dbReference>
<keyword evidence="3" id="KW-0963">Cytoplasm</keyword>
<dbReference type="InterPro" id="IPR036291">
    <property type="entry name" value="NAD(P)-bd_dom_sf"/>
</dbReference>
<keyword evidence="4" id="KW-0521">NADP</keyword>
<dbReference type="SMART" id="SM00829">
    <property type="entry name" value="PKS_ER"/>
    <property type="match status" value="1"/>
</dbReference>
<evidence type="ECO:0000256" key="5">
    <source>
        <dbReference type="ARBA" id="ARBA00022884"/>
    </source>
</evidence>
<dbReference type="InterPro" id="IPR051603">
    <property type="entry name" value="Zinc-ADH_QOR/CCCR"/>
</dbReference>
<evidence type="ECO:0000256" key="1">
    <source>
        <dbReference type="ARBA" id="ARBA00004496"/>
    </source>
</evidence>
<dbReference type="GO" id="GO:0016491">
    <property type="term" value="F:oxidoreductase activity"/>
    <property type="evidence" value="ECO:0007669"/>
    <property type="project" value="UniProtKB-KW"/>
</dbReference>
<evidence type="ECO:0000256" key="3">
    <source>
        <dbReference type="ARBA" id="ARBA00022490"/>
    </source>
</evidence>
<dbReference type="SUPFAM" id="SSF51735">
    <property type="entry name" value="NAD(P)-binding Rossmann-fold domains"/>
    <property type="match status" value="1"/>
</dbReference>
<dbReference type="PANTHER" id="PTHR44154:SF1">
    <property type="entry name" value="QUINONE OXIDOREDUCTASE"/>
    <property type="match status" value="1"/>
</dbReference>
<dbReference type="Gene3D" id="3.40.50.720">
    <property type="entry name" value="NAD(P)-binding Rossmann-like Domain"/>
    <property type="match status" value="1"/>
</dbReference>
<evidence type="ECO:0000313" key="8">
    <source>
        <dbReference type="Proteomes" id="UP001596203"/>
    </source>
</evidence>
<dbReference type="RefSeq" id="WP_377427054.1">
    <property type="nucleotide sequence ID" value="NZ_JBHSPR010000032.1"/>
</dbReference>
<dbReference type="Proteomes" id="UP001596203">
    <property type="component" value="Unassembled WGS sequence"/>
</dbReference>
<dbReference type="SUPFAM" id="SSF50129">
    <property type="entry name" value="GroES-like"/>
    <property type="match status" value="1"/>
</dbReference>
<dbReference type="PANTHER" id="PTHR44154">
    <property type="entry name" value="QUINONE OXIDOREDUCTASE"/>
    <property type="match status" value="1"/>
</dbReference>
<dbReference type="InterPro" id="IPR013154">
    <property type="entry name" value="ADH-like_N"/>
</dbReference>
<dbReference type="Gene3D" id="3.90.180.10">
    <property type="entry name" value="Medium-chain alcohol dehydrogenases, catalytic domain"/>
    <property type="match status" value="1"/>
</dbReference>
<comment type="subcellular location">
    <subcellularLocation>
        <location evidence="1">Cytoplasm</location>
    </subcellularLocation>
</comment>
<dbReference type="CDD" id="cd05289">
    <property type="entry name" value="MDR_like_2"/>
    <property type="match status" value="1"/>
</dbReference>
<keyword evidence="7" id="KW-0560">Oxidoreductase</keyword>
<dbReference type="InterPro" id="IPR020843">
    <property type="entry name" value="ER"/>
</dbReference>
<evidence type="ECO:0000256" key="4">
    <source>
        <dbReference type="ARBA" id="ARBA00022857"/>
    </source>
</evidence>
<dbReference type="InterPro" id="IPR002364">
    <property type="entry name" value="Quin_OxRdtase/zeta-crystal_CS"/>
</dbReference>
<protein>
    <submittedName>
        <fullName evidence="7">NADP-dependent oxidoreductase</fullName>
        <ecNumber evidence="7">1.-.-.-</ecNumber>
    </submittedName>
</protein>
<name>A0ABW1KF10_9ACTN</name>
<dbReference type="Pfam" id="PF08240">
    <property type="entry name" value="ADH_N"/>
    <property type="match status" value="1"/>
</dbReference>
<feature type="domain" description="Enoyl reductase (ER)" evidence="6">
    <location>
        <begin position="11"/>
        <end position="302"/>
    </location>
</feature>
<accession>A0ABW1KF10</accession>